<protein>
    <submittedName>
        <fullName evidence="4">CSTF2_hinge domain-containing protein</fullName>
    </submittedName>
</protein>
<dbReference type="AlphaFoldDB" id="A0A0N4XCW0"/>
<evidence type="ECO:0000313" key="4">
    <source>
        <dbReference type="WBParaSite" id="NBR_0000031501-mRNA-1"/>
    </source>
</evidence>
<dbReference type="Proteomes" id="UP000271162">
    <property type="component" value="Unassembled WGS sequence"/>
</dbReference>
<accession>A0A0N4XCW0</accession>
<evidence type="ECO:0000313" key="2">
    <source>
        <dbReference type="EMBL" id="VDL62785.1"/>
    </source>
</evidence>
<gene>
    <name evidence="2" type="ORF">NBR_LOCUS316</name>
</gene>
<reference evidence="4" key="1">
    <citation type="submission" date="2017-02" db="UniProtKB">
        <authorList>
            <consortium name="WormBaseParasite"/>
        </authorList>
    </citation>
    <scope>IDENTIFICATION</scope>
</reference>
<proteinExistence type="predicted"/>
<name>A0A0N4XCW0_NIPBR</name>
<evidence type="ECO:0000313" key="3">
    <source>
        <dbReference type="Proteomes" id="UP000271162"/>
    </source>
</evidence>
<organism evidence="4">
    <name type="scientific">Nippostrongylus brasiliensis</name>
    <name type="common">Rat hookworm</name>
    <dbReference type="NCBI Taxonomy" id="27835"/>
    <lineage>
        <taxon>Eukaryota</taxon>
        <taxon>Metazoa</taxon>
        <taxon>Ecdysozoa</taxon>
        <taxon>Nematoda</taxon>
        <taxon>Chromadorea</taxon>
        <taxon>Rhabditida</taxon>
        <taxon>Rhabditina</taxon>
        <taxon>Rhabditomorpha</taxon>
        <taxon>Strongyloidea</taxon>
        <taxon>Heligmosomidae</taxon>
        <taxon>Nippostrongylus</taxon>
    </lineage>
</organism>
<sequence length="108" mass="11409">MFRQLCDPLWCIEDPLMRAAVASLRSDHVVMGVSLSGLNDNPSQPPAAVSESSQQQLKLAQLNPMGSSATKTAPVAAPAVVSSATDPHLMQQLLAQLLVPNMAPPQHS</sequence>
<feature type="region of interest" description="Disordered" evidence="1">
    <location>
        <begin position="36"/>
        <end position="57"/>
    </location>
</feature>
<dbReference type="EMBL" id="UYSL01000111">
    <property type="protein sequence ID" value="VDL62785.1"/>
    <property type="molecule type" value="Genomic_DNA"/>
</dbReference>
<evidence type="ECO:0000256" key="1">
    <source>
        <dbReference type="SAM" id="MobiDB-lite"/>
    </source>
</evidence>
<dbReference type="WBParaSite" id="NBR_0000031501-mRNA-1">
    <property type="protein sequence ID" value="NBR_0000031501-mRNA-1"/>
    <property type="gene ID" value="NBR_0000031501"/>
</dbReference>
<reference evidence="2 3" key="2">
    <citation type="submission" date="2018-11" db="EMBL/GenBank/DDBJ databases">
        <authorList>
            <consortium name="Pathogen Informatics"/>
        </authorList>
    </citation>
    <scope>NUCLEOTIDE SEQUENCE [LARGE SCALE GENOMIC DNA]</scope>
</reference>
<keyword evidence="3" id="KW-1185">Reference proteome</keyword>